<comment type="caution">
    <text evidence="1">The sequence shown here is derived from an EMBL/GenBank/DDBJ whole genome shotgun (WGS) entry which is preliminary data.</text>
</comment>
<evidence type="ECO:0000313" key="2">
    <source>
        <dbReference type="Proteomes" id="UP000821865"/>
    </source>
</evidence>
<keyword evidence="2" id="KW-1185">Reference proteome</keyword>
<dbReference type="Proteomes" id="UP000821865">
    <property type="component" value="Chromosome 3"/>
</dbReference>
<gene>
    <name evidence="1" type="ORF">HPB49_012628</name>
</gene>
<evidence type="ECO:0000313" key="1">
    <source>
        <dbReference type="EMBL" id="KAH7959635.1"/>
    </source>
</evidence>
<accession>A0ACB8D5B8</accession>
<name>A0ACB8D5B8_DERSI</name>
<proteinExistence type="predicted"/>
<organism evidence="1 2">
    <name type="scientific">Dermacentor silvarum</name>
    <name type="common">Tick</name>
    <dbReference type="NCBI Taxonomy" id="543639"/>
    <lineage>
        <taxon>Eukaryota</taxon>
        <taxon>Metazoa</taxon>
        <taxon>Ecdysozoa</taxon>
        <taxon>Arthropoda</taxon>
        <taxon>Chelicerata</taxon>
        <taxon>Arachnida</taxon>
        <taxon>Acari</taxon>
        <taxon>Parasitiformes</taxon>
        <taxon>Ixodida</taxon>
        <taxon>Ixodoidea</taxon>
        <taxon>Ixodidae</taxon>
        <taxon>Rhipicephalinae</taxon>
        <taxon>Dermacentor</taxon>
    </lineage>
</organism>
<dbReference type="EMBL" id="CM023472">
    <property type="protein sequence ID" value="KAH7959635.1"/>
    <property type="molecule type" value="Genomic_DNA"/>
</dbReference>
<reference evidence="1" key="1">
    <citation type="submission" date="2020-05" db="EMBL/GenBank/DDBJ databases">
        <title>Large-scale comparative analyses of tick genomes elucidate their genetic diversity and vector capacities.</title>
        <authorList>
            <person name="Jia N."/>
            <person name="Wang J."/>
            <person name="Shi W."/>
            <person name="Du L."/>
            <person name="Sun Y."/>
            <person name="Zhan W."/>
            <person name="Jiang J."/>
            <person name="Wang Q."/>
            <person name="Zhang B."/>
            <person name="Ji P."/>
            <person name="Sakyi L.B."/>
            <person name="Cui X."/>
            <person name="Yuan T."/>
            <person name="Jiang B."/>
            <person name="Yang W."/>
            <person name="Lam T.T.-Y."/>
            <person name="Chang Q."/>
            <person name="Ding S."/>
            <person name="Wang X."/>
            <person name="Zhu J."/>
            <person name="Ruan X."/>
            <person name="Zhao L."/>
            <person name="Wei J."/>
            <person name="Que T."/>
            <person name="Du C."/>
            <person name="Cheng J."/>
            <person name="Dai P."/>
            <person name="Han X."/>
            <person name="Huang E."/>
            <person name="Gao Y."/>
            <person name="Liu J."/>
            <person name="Shao H."/>
            <person name="Ye R."/>
            <person name="Li L."/>
            <person name="Wei W."/>
            <person name="Wang X."/>
            <person name="Wang C."/>
            <person name="Yang T."/>
            <person name="Huo Q."/>
            <person name="Li W."/>
            <person name="Guo W."/>
            <person name="Chen H."/>
            <person name="Zhou L."/>
            <person name="Ni X."/>
            <person name="Tian J."/>
            <person name="Zhou Y."/>
            <person name="Sheng Y."/>
            <person name="Liu T."/>
            <person name="Pan Y."/>
            <person name="Xia L."/>
            <person name="Li J."/>
            <person name="Zhao F."/>
            <person name="Cao W."/>
        </authorList>
    </citation>
    <scope>NUCLEOTIDE SEQUENCE</scope>
    <source>
        <strain evidence="1">Dsil-2018</strain>
    </source>
</reference>
<sequence>MVCSSSSSPHVSSHPASRTALDGPTLHVLQLNCRGLGTCAVELNLLFDCVRRPLALLLQQTNGTGQTPRKSNGYYQPSIEHRNRKRHRTPQPNGIAGAADEFVIRGQAAVFVRTDIPQAQIDTSKYSTAVQEVVAVRCKIAKRNVVLVSVYRRPEVSSRTRGSFIWIRALRGCYPNDDFLIGGDFNAKHPQWGYDYHTPRGTALVDDTETTDLVLANCTEYPTRAALHSRQSNTTPDLTLYHTRLRERLAMRCRRLGQRPLSTVDYFEHGTKMCGRPHCAYDQVGCLQKSICGATQDCIRTRAGVARPANGHY</sequence>
<protein>
    <submittedName>
        <fullName evidence="1">Uncharacterized protein</fullName>
    </submittedName>
</protein>